<evidence type="ECO:0000313" key="6">
    <source>
        <dbReference type="Proteomes" id="UP001219568"/>
    </source>
</evidence>
<dbReference type="Pfam" id="PF02798">
    <property type="entry name" value="GST_N"/>
    <property type="match status" value="1"/>
</dbReference>
<dbReference type="InterPro" id="IPR036282">
    <property type="entry name" value="Glutathione-S-Trfase_C_sf"/>
</dbReference>
<dbReference type="CDD" id="cd03181">
    <property type="entry name" value="GST_C_EF1Bgamma_like"/>
    <property type="match status" value="1"/>
</dbReference>
<name>A0AAD6IG44_PENCN</name>
<evidence type="ECO:0000259" key="3">
    <source>
        <dbReference type="PROSITE" id="PS50404"/>
    </source>
</evidence>
<dbReference type="InterPro" id="IPR036249">
    <property type="entry name" value="Thioredoxin-like_sf"/>
</dbReference>
<dbReference type="GO" id="GO:0006414">
    <property type="term" value="P:translational elongation"/>
    <property type="evidence" value="ECO:0007669"/>
    <property type="project" value="TreeGrafter"/>
</dbReference>
<dbReference type="PANTHER" id="PTHR43986:SF10">
    <property type="entry name" value="ELONGATION FACTOR EEF-1B GAMMA SUBUNIT, PUTATIVE (AFU_ORTHOLOGUE AFUA_1G17120)-RELATED"/>
    <property type="match status" value="1"/>
</dbReference>
<dbReference type="AlphaFoldDB" id="A0AAD6IG44"/>
<reference evidence="5" key="1">
    <citation type="journal article" date="2023" name="IMA Fungus">
        <title>Comparative genomic study of the Penicillium genus elucidates a diverse pangenome and 15 lateral gene transfer events.</title>
        <authorList>
            <person name="Petersen C."/>
            <person name="Sorensen T."/>
            <person name="Nielsen M.R."/>
            <person name="Sondergaard T.E."/>
            <person name="Sorensen J.L."/>
            <person name="Fitzpatrick D.A."/>
            <person name="Frisvad J.C."/>
            <person name="Nielsen K.L."/>
        </authorList>
    </citation>
    <scope>NUCLEOTIDE SEQUENCE</scope>
    <source>
        <strain evidence="5">IBT 15450</strain>
    </source>
</reference>
<comment type="caution">
    <text evidence="5">The sequence shown here is derived from an EMBL/GenBank/DDBJ whole genome shotgun (WGS) entry which is preliminary data.</text>
</comment>
<feature type="domain" description="GST C-terminal" evidence="4">
    <location>
        <begin position="91"/>
        <end position="221"/>
    </location>
</feature>
<gene>
    <name evidence="5" type="ORF">N7460_005739</name>
</gene>
<dbReference type="Proteomes" id="UP001219568">
    <property type="component" value="Unassembled WGS sequence"/>
</dbReference>
<comment type="similarity">
    <text evidence="1 2">Belongs to the GST superfamily.</text>
</comment>
<keyword evidence="6" id="KW-1185">Reference proteome</keyword>
<evidence type="ECO:0008006" key="7">
    <source>
        <dbReference type="Google" id="ProtNLM"/>
    </source>
</evidence>
<dbReference type="EMBL" id="JAQJZL010000004">
    <property type="protein sequence ID" value="KAJ6044384.1"/>
    <property type="molecule type" value="Genomic_DNA"/>
</dbReference>
<dbReference type="Gene3D" id="3.40.30.10">
    <property type="entry name" value="Glutaredoxin"/>
    <property type="match status" value="1"/>
</dbReference>
<evidence type="ECO:0000313" key="5">
    <source>
        <dbReference type="EMBL" id="KAJ6044384.1"/>
    </source>
</evidence>
<dbReference type="PROSITE" id="PS50405">
    <property type="entry name" value="GST_CTER"/>
    <property type="match status" value="1"/>
</dbReference>
<dbReference type="SUPFAM" id="SSF47616">
    <property type="entry name" value="GST C-terminal domain-like"/>
    <property type="match status" value="1"/>
</dbReference>
<protein>
    <recommendedName>
        <fullName evidence="7">Translation elongation factor eEF-1B gamma subunit</fullName>
    </recommendedName>
</protein>
<dbReference type="InterPro" id="IPR050802">
    <property type="entry name" value="EF-GSTs"/>
</dbReference>
<evidence type="ECO:0000256" key="2">
    <source>
        <dbReference type="RuleBase" id="RU003494"/>
    </source>
</evidence>
<evidence type="ECO:0000256" key="1">
    <source>
        <dbReference type="ARBA" id="ARBA00007409"/>
    </source>
</evidence>
<sequence length="221" mass="25055">MDSIGTIYSYMPNPRVMKIQAAAAFNNRTVDFAADFVMGKTNKSLDFLADFPLGQVPTFRSRSGLILFESDAIAQYAAESGPARKQLVGSNAEESAIIRQWICFADHDLFIPLQNMILWRYGMAAYDEELEVTALSTLERSLLVLERRLEGRQYVATDHLDLADLSVAAAMYWGFGQIIDEEMREKYPLTVKWYLRVIEQEQAKTAFGEKVFIEVRKVGST</sequence>
<dbReference type="PANTHER" id="PTHR43986">
    <property type="entry name" value="ELONGATION FACTOR 1-GAMMA"/>
    <property type="match status" value="1"/>
</dbReference>
<dbReference type="InterPro" id="IPR004045">
    <property type="entry name" value="Glutathione_S-Trfase_N"/>
</dbReference>
<dbReference type="Pfam" id="PF00043">
    <property type="entry name" value="GST_C"/>
    <property type="match status" value="1"/>
</dbReference>
<dbReference type="InterPro" id="IPR004046">
    <property type="entry name" value="GST_C"/>
</dbReference>
<dbReference type="FunFam" id="1.20.1050.10:FF:000006">
    <property type="entry name" value="Elongation factor 1 gamma"/>
    <property type="match status" value="1"/>
</dbReference>
<accession>A0AAD6IG44</accession>
<dbReference type="InterPro" id="IPR010987">
    <property type="entry name" value="Glutathione-S-Trfase_C-like"/>
</dbReference>
<organism evidence="5 6">
    <name type="scientific">Penicillium canescens</name>
    <dbReference type="NCBI Taxonomy" id="5083"/>
    <lineage>
        <taxon>Eukaryota</taxon>
        <taxon>Fungi</taxon>
        <taxon>Dikarya</taxon>
        <taxon>Ascomycota</taxon>
        <taxon>Pezizomycotina</taxon>
        <taxon>Eurotiomycetes</taxon>
        <taxon>Eurotiomycetidae</taxon>
        <taxon>Eurotiales</taxon>
        <taxon>Aspergillaceae</taxon>
        <taxon>Penicillium</taxon>
    </lineage>
</organism>
<dbReference type="SFLD" id="SFLDS00019">
    <property type="entry name" value="Glutathione_Transferase_(cytos"/>
    <property type="match status" value="1"/>
</dbReference>
<reference evidence="5" key="2">
    <citation type="submission" date="2023-01" db="EMBL/GenBank/DDBJ databases">
        <authorList>
            <person name="Petersen C."/>
        </authorList>
    </citation>
    <scope>NUCLEOTIDE SEQUENCE</scope>
    <source>
        <strain evidence="5">IBT 15450</strain>
    </source>
</reference>
<evidence type="ECO:0000259" key="4">
    <source>
        <dbReference type="PROSITE" id="PS50405"/>
    </source>
</evidence>
<dbReference type="CDD" id="cd03044">
    <property type="entry name" value="GST_N_EF1Bgamma"/>
    <property type="match status" value="1"/>
</dbReference>
<dbReference type="SUPFAM" id="SSF52833">
    <property type="entry name" value="Thioredoxin-like"/>
    <property type="match status" value="1"/>
</dbReference>
<feature type="domain" description="GST N-terminal" evidence="3">
    <location>
        <begin position="3"/>
        <end position="85"/>
    </location>
</feature>
<dbReference type="InterPro" id="IPR040079">
    <property type="entry name" value="Glutathione_S-Trfase"/>
</dbReference>
<dbReference type="GO" id="GO:0005634">
    <property type="term" value="C:nucleus"/>
    <property type="evidence" value="ECO:0007669"/>
    <property type="project" value="TreeGrafter"/>
</dbReference>
<dbReference type="GO" id="GO:0005737">
    <property type="term" value="C:cytoplasm"/>
    <property type="evidence" value="ECO:0007669"/>
    <property type="project" value="TreeGrafter"/>
</dbReference>
<proteinExistence type="inferred from homology"/>
<dbReference type="Gene3D" id="1.20.1050.10">
    <property type="match status" value="1"/>
</dbReference>
<dbReference type="PROSITE" id="PS50404">
    <property type="entry name" value="GST_NTER"/>
    <property type="match status" value="1"/>
</dbReference>
<dbReference type="SFLD" id="SFLDG00358">
    <property type="entry name" value="Main_(cytGST)"/>
    <property type="match status" value="1"/>
</dbReference>